<comment type="caution">
    <text evidence="8">The sequence shown here is derived from an EMBL/GenBank/DDBJ whole genome shotgun (WGS) entry which is preliminary data.</text>
</comment>
<evidence type="ECO:0000313" key="9">
    <source>
        <dbReference type="Proteomes" id="UP001148786"/>
    </source>
</evidence>
<dbReference type="AlphaFoldDB" id="A0A9W8MUD2"/>
<reference evidence="8" key="1">
    <citation type="submission" date="2022-07" db="EMBL/GenBank/DDBJ databases">
        <title>Genome Sequence of Agrocybe chaxingu.</title>
        <authorList>
            <person name="Buettner E."/>
        </authorList>
    </citation>
    <scope>NUCLEOTIDE SEQUENCE</scope>
    <source>
        <strain evidence="8">MP-N11</strain>
    </source>
</reference>
<dbReference type="EMBL" id="JANKHO010001061">
    <property type="protein sequence ID" value="KAJ3504033.1"/>
    <property type="molecule type" value="Genomic_DNA"/>
</dbReference>
<dbReference type="PANTHER" id="PTHR11771">
    <property type="entry name" value="LIPOXYGENASE"/>
    <property type="match status" value="1"/>
</dbReference>
<dbReference type="GO" id="GO:0043651">
    <property type="term" value="P:linoleic acid metabolic process"/>
    <property type="evidence" value="ECO:0007669"/>
    <property type="project" value="UniProtKB-ARBA"/>
</dbReference>
<keyword evidence="9" id="KW-1185">Reference proteome</keyword>
<organism evidence="8 9">
    <name type="scientific">Agrocybe chaxingu</name>
    <dbReference type="NCBI Taxonomy" id="84603"/>
    <lineage>
        <taxon>Eukaryota</taxon>
        <taxon>Fungi</taxon>
        <taxon>Dikarya</taxon>
        <taxon>Basidiomycota</taxon>
        <taxon>Agaricomycotina</taxon>
        <taxon>Agaricomycetes</taxon>
        <taxon>Agaricomycetidae</taxon>
        <taxon>Agaricales</taxon>
        <taxon>Agaricineae</taxon>
        <taxon>Strophariaceae</taxon>
        <taxon>Agrocybe</taxon>
    </lineage>
</organism>
<sequence length="686" mass="76684">MGIKLLALLLACFKYFSRHSDDDSTSEPPPMSCPVRTPDGRPLPRLPYMKRREAPTTYHDALKLSVEGFKDMRSMLDWFFDVADFQPIARPLAPAEAETPPQSDEDNLKKKRALYQWELNTSFPPHLRTVPSAVSQSATSIFKFKRLYDSLQAVYPWLPDVDFFRSLAPSATNDMASLERRNKLLHYTTIGTMYTAENIGLREDWFTDAVFAQQQFIGVNPCTITAATPQWIQAFTKAATDQGNAAAAQLIAASTNSFYIQDYSDYRSAAGMGPTDTITSDFGDTTGHQPRFGCASVVLFQLLPNGKLHPIAVVLDYKGSIDANVSITVFNKRLSPTSTADQKNDWPWRYAKMCAQVSDWTRHELAVHLVHTHFVEEATIVAAQRSFPDSHIVFALLSPHWITTLSLNALAREVLVPSMVAPISYFKVPEIFAICNDAYHSFDFVGSYVPNDMKRRGFDVSQFDDPKGRFHNYAYGRDVAKMWDVLRKFVSSVLTAHYKGGDAEVAADKYVTGFCTEMQSSEGGQLSSFPTIKTLNDLIDVVTMCIHIAAPQHTAVNYLQQFYLTFVPNKPSALFAPLPKSLKELQGYKEQDILKALPLQSQVSWLMMAQVPYLLSAEVEPENNIITYAGEAANHRNPLIGQAGKVLQKDVADLGKAFREISDQMDDQGTKYKVLDPVDLASAIII</sequence>
<evidence type="ECO:0000256" key="5">
    <source>
        <dbReference type="SAM" id="MobiDB-lite"/>
    </source>
</evidence>
<dbReference type="Pfam" id="PF00305">
    <property type="entry name" value="Lipoxygenase"/>
    <property type="match status" value="1"/>
</dbReference>
<evidence type="ECO:0000256" key="1">
    <source>
        <dbReference type="ARBA" id="ARBA00021175"/>
    </source>
</evidence>
<protein>
    <recommendedName>
        <fullName evidence="1">Manganese lipoxygenase</fullName>
    </recommendedName>
</protein>
<dbReference type="InterPro" id="IPR013819">
    <property type="entry name" value="LipOase_C"/>
</dbReference>
<feature type="signal peptide" evidence="6">
    <location>
        <begin position="1"/>
        <end position="19"/>
    </location>
</feature>
<gene>
    <name evidence="8" type="ORF">NLJ89_g8153</name>
</gene>
<evidence type="ECO:0000256" key="6">
    <source>
        <dbReference type="SAM" id="SignalP"/>
    </source>
</evidence>
<accession>A0A9W8MUD2</accession>
<dbReference type="SUPFAM" id="SSF48484">
    <property type="entry name" value="Lipoxigenase"/>
    <property type="match status" value="1"/>
</dbReference>
<dbReference type="GO" id="GO:0016702">
    <property type="term" value="F:oxidoreductase activity, acting on single donors with incorporation of molecular oxygen, incorporation of two atoms of oxygen"/>
    <property type="evidence" value="ECO:0007669"/>
    <property type="project" value="InterPro"/>
</dbReference>
<dbReference type="Gene3D" id="3.10.450.60">
    <property type="match status" value="1"/>
</dbReference>
<keyword evidence="4" id="KW-0560">Oxidoreductase</keyword>
<evidence type="ECO:0000259" key="7">
    <source>
        <dbReference type="PROSITE" id="PS51393"/>
    </source>
</evidence>
<dbReference type="InterPro" id="IPR000907">
    <property type="entry name" value="LipOase"/>
</dbReference>
<keyword evidence="3" id="KW-0223">Dioxygenase</keyword>
<feature type="domain" description="Lipoxygenase" evidence="7">
    <location>
        <begin position="91"/>
        <end position="686"/>
    </location>
</feature>
<evidence type="ECO:0000313" key="8">
    <source>
        <dbReference type="EMBL" id="KAJ3504033.1"/>
    </source>
</evidence>
<dbReference type="Proteomes" id="UP001148786">
    <property type="component" value="Unassembled WGS sequence"/>
</dbReference>
<name>A0A9W8MUD2_9AGAR</name>
<dbReference type="PROSITE" id="PS51393">
    <property type="entry name" value="LIPOXYGENASE_3"/>
    <property type="match status" value="1"/>
</dbReference>
<dbReference type="GO" id="GO:0046872">
    <property type="term" value="F:metal ion binding"/>
    <property type="evidence" value="ECO:0007669"/>
    <property type="project" value="UniProtKB-KW"/>
</dbReference>
<evidence type="ECO:0000256" key="2">
    <source>
        <dbReference type="ARBA" id="ARBA00022723"/>
    </source>
</evidence>
<dbReference type="InterPro" id="IPR036226">
    <property type="entry name" value="LipOase_C_sf"/>
</dbReference>
<evidence type="ECO:0000256" key="3">
    <source>
        <dbReference type="ARBA" id="ARBA00022964"/>
    </source>
</evidence>
<feature type="chain" id="PRO_5040747675" description="Manganese lipoxygenase" evidence="6">
    <location>
        <begin position="20"/>
        <end position="686"/>
    </location>
</feature>
<keyword evidence="6" id="KW-0732">Signal</keyword>
<evidence type="ECO:0000256" key="4">
    <source>
        <dbReference type="ARBA" id="ARBA00023002"/>
    </source>
</evidence>
<dbReference type="GO" id="GO:0034440">
    <property type="term" value="P:lipid oxidation"/>
    <property type="evidence" value="ECO:0007669"/>
    <property type="project" value="InterPro"/>
</dbReference>
<proteinExistence type="predicted"/>
<feature type="region of interest" description="Disordered" evidence="5">
    <location>
        <begin position="19"/>
        <end position="47"/>
    </location>
</feature>
<dbReference type="Gene3D" id="1.20.245.10">
    <property type="entry name" value="Lipoxygenase-1, Domain 5"/>
    <property type="match status" value="1"/>
</dbReference>
<keyword evidence="2" id="KW-0479">Metal-binding</keyword>
<dbReference type="OrthoDB" id="407298at2759"/>